<dbReference type="InterPro" id="IPR024968">
    <property type="entry name" value="SlpA_C_lactobacillus"/>
</dbReference>
<organism evidence="4 5">
    <name type="scientific">Companilactobacillus huachuanensis</name>
    <dbReference type="NCBI Taxonomy" id="2559914"/>
    <lineage>
        <taxon>Bacteria</taxon>
        <taxon>Bacillati</taxon>
        <taxon>Bacillota</taxon>
        <taxon>Bacilli</taxon>
        <taxon>Lactobacillales</taxon>
        <taxon>Lactobacillaceae</taxon>
        <taxon>Companilactobacillus</taxon>
    </lineage>
</organism>
<feature type="compositionally biased region" description="Low complexity" evidence="2">
    <location>
        <begin position="144"/>
        <end position="153"/>
    </location>
</feature>
<evidence type="ECO:0000313" key="4">
    <source>
        <dbReference type="EMBL" id="MFC6175403.1"/>
    </source>
</evidence>
<name>A0ABW1RLU7_9LACO</name>
<dbReference type="InterPro" id="IPR022263">
    <property type="entry name" value="KxYKxGKxW"/>
</dbReference>
<dbReference type="Gene3D" id="3.80.10.10">
    <property type="entry name" value="Ribonuclease Inhibitor"/>
    <property type="match status" value="1"/>
</dbReference>
<proteinExistence type="predicted"/>
<feature type="compositionally biased region" description="Polar residues" evidence="2">
    <location>
        <begin position="53"/>
        <end position="75"/>
    </location>
</feature>
<dbReference type="EMBL" id="JBHSSF010000005">
    <property type="protein sequence ID" value="MFC6175403.1"/>
    <property type="molecule type" value="Genomic_DNA"/>
</dbReference>
<dbReference type="Pfam" id="PF03217">
    <property type="entry name" value="SlpA"/>
    <property type="match status" value="1"/>
</dbReference>
<dbReference type="Proteomes" id="UP001596288">
    <property type="component" value="Unassembled WGS sequence"/>
</dbReference>
<evidence type="ECO:0000259" key="3">
    <source>
        <dbReference type="Pfam" id="PF03217"/>
    </source>
</evidence>
<dbReference type="InterPro" id="IPR005046">
    <property type="entry name" value="DUF285"/>
</dbReference>
<evidence type="ECO:0000256" key="1">
    <source>
        <dbReference type="ARBA" id="ARBA00022729"/>
    </source>
</evidence>
<protein>
    <submittedName>
        <fullName evidence="4">BspA family leucine-rich repeat surface protein</fullName>
    </submittedName>
</protein>
<dbReference type="SUPFAM" id="SSF52058">
    <property type="entry name" value="L domain-like"/>
    <property type="match status" value="1"/>
</dbReference>
<feature type="domain" description="S-layer protein C-terminal" evidence="3">
    <location>
        <begin position="858"/>
        <end position="906"/>
    </location>
</feature>
<dbReference type="RefSeq" id="WP_137610764.1">
    <property type="nucleotide sequence ID" value="NZ_BJDF01000004.1"/>
</dbReference>
<dbReference type="Pfam" id="PF19258">
    <property type="entry name" value="KxYKxGKxW_sig"/>
    <property type="match status" value="1"/>
</dbReference>
<evidence type="ECO:0000313" key="5">
    <source>
        <dbReference type="Proteomes" id="UP001596288"/>
    </source>
</evidence>
<dbReference type="Pfam" id="PF03382">
    <property type="entry name" value="DUF285"/>
    <property type="match status" value="1"/>
</dbReference>
<reference evidence="5" key="1">
    <citation type="journal article" date="2019" name="Int. J. Syst. Evol. Microbiol.">
        <title>The Global Catalogue of Microorganisms (GCM) 10K type strain sequencing project: providing services to taxonomists for standard genome sequencing and annotation.</title>
        <authorList>
            <consortium name="The Broad Institute Genomics Platform"/>
            <consortium name="The Broad Institute Genome Sequencing Center for Infectious Disease"/>
            <person name="Wu L."/>
            <person name="Ma J."/>
        </authorList>
    </citation>
    <scope>NUCLEOTIDE SEQUENCE [LARGE SCALE GENOMIC DNA]</scope>
    <source>
        <strain evidence="5">CCM 8927</strain>
    </source>
</reference>
<feature type="compositionally biased region" description="Polar residues" evidence="2">
    <location>
        <begin position="154"/>
        <end position="179"/>
    </location>
</feature>
<accession>A0ABW1RLU7</accession>
<sequence>MRFEQLKRYPNTILKKKLYKSGKNWVVATSLLLAEGIAIGTSSMVVKADDVKSTSNTPQTESTQQMPSKTDSSGAEASVGTADPSVSEKKQTDAQQIQGQSSVANEDTTPKSQSTAMAPASLSKTVKATAEPSSETLQPLNAPSTVGSGTVTTQGLNDPSNLASSTKFGKVGSGQSDDGKTTLSGSDWYLNKDGELHIEAGEWAAIPLRDNSFWYGMYYDEHYNSIPSAVTKIVFDGKVVAGKNISELFRQMSGVTSIENFDYFDTSNTENFTQLFLGDKKLDQFVLPNLSKAKNISDMYLGTAITSASLKDMNIPSITNYSGLFSECAELTSADLSGFTAADGSDFNGMFSGDTKLRNINMSGINIGPNIPQNEDMFSNNSSLDSLDLSAFKNVNDAANAVNFNYEGYDDQKVPFTLTVNNSTDFLDQTYINSGFKNTNFSYDTNKYEGWIINDGDTPLTSAQMMNLYNGDTTNSDTHADANGNTTWKLKERDKIDATINYWTANQDQSKDKPVASRKLAQQYIGSTLTVSVIPGYSDPSPTTVEIPKSGIVNVIVTALAPYSLKINVSYGDNPDNSSSETADLPARTTDVSGATDFQKALDNLPNYNETLDLNNTKITIPSDYDGNFETDSLQYLIDNDYFEFDNTSDLKSVINKLLGSLINDYGYDETVLSGYNNQPIFVDAVYTKYEAPAVTHPSSGGSSSGDSTSEENGVIKDIKQTSATFSDRPKAKLYDAKGEPITNLFLSPDSSWYNDESMELNGQKYYRVATDEWANADDVYIYTANDTLIRVYHDNFGHLLDAHGQATTNRELSPSSDWFSDRYVEMNGQKYYRVATNEFVSANEVYEYTKASATITTKNTANLYDEKGQLLTEQLPANASYKVDRFQTIDGSIYYRVANNQFVRAVDVIL</sequence>
<comment type="caution">
    <text evidence="4">The sequence shown here is derived from an EMBL/GenBank/DDBJ whole genome shotgun (WGS) entry which is preliminary data.</text>
</comment>
<keyword evidence="1" id="KW-0732">Signal</keyword>
<feature type="region of interest" description="Disordered" evidence="2">
    <location>
        <begin position="50"/>
        <end position="179"/>
    </location>
</feature>
<evidence type="ECO:0000256" key="2">
    <source>
        <dbReference type="SAM" id="MobiDB-lite"/>
    </source>
</evidence>
<gene>
    <name evidence="4" type="ORF">ACFQAV_01050</name>
</gene>
<feature type="compositionally biased region" description="Polar residues" evidence="2">
    <location>
        <begin position="93"/>
        <end position="143"/>
    </location>
</feature>
<dbReference type="NCBIfam" id="TIGR03715">
    <property type="entry name" value="KxYKxGKxW"/>
    <property type="match status" value="1"/>
</dbReference>
<dbReference type="InterPro" id="IPR032675">
    <property type="entry name" value="LRR_dom_sf"/>
</dbReference>
<keyword evidence="5" id="KW-1185">Reference proteome</keyword>